<dbReference type="EMBL" id="SHOA02000018">
    <property type="protein sequence ID" value="TDH66148.1"/>
    <property type="molecule type" value="Genomic_DNA"/>
</dbReference>
<evidence type="ECO:0000256" key="2">
    <source>
        <dbReference type="ARBA" id="ARBA00022574"/>
    </source>
</evidence>
<dbReference type="PROSITE" id="PS00678">
    <property type="entry name" value="WD_REPEATS_1"/>
    <property type="match status" value="1"/>
</dbReference>
<dbReference type="InterPro" id="IPR001680">
    <property type="entry name" value="WD40_rpt"/>
</dbReference>
<accession>A0A976IBM9</accession>
<dbReference type="OrthoDB" id="2096344at2759"/>
<dbReference type="KEGG" id="blac:94345494"/>
<dbReference type="GO" id="GO:0030674">
    <property type="term" value="F:protein-macromolecule adaptor activity"/>
    <property type="evidence" value="ECO:0007669"/>
    <property type="project" value="TreeGrafter"/>
</dbReference>
<feature type="region of interest" description="Disordered" evidence="7">
    <location>
        <begin position="489"/>
        <end position="535"/>
    </location>
</feature>
<dbReference type="PRINTS" id="PR00320">
    <property type="entry name" value="GPROTEINBRPT"/>
</dbReference>
<feature type="repeat" description="WD" evidence="6">
    <location>
        <begin position="415"/>
        <end position="457"/>
    </location>
</feature>
<evidence type="ECO:0000313" key="9">
    <source>
        <dbReference type="Proteomes" id="UP000294530"/>
    </source>
</evidence>
<name>A0A976IBM9_BRELC</name>
<dbReference type="PANTHER" id="PTHR22852">
    <property type="entry name" value="LETHAL 2 DENTICLELESS PROTEIN RETINOIC ACID-REGULATED NUCLEAR MATRIX-ASSOCIATED PROTEIN"/>
    <property type="match status" value="1"/>
</dbReference>
<evidence type="ECO:0000256" key="1">
    <source>
        <dbReference type="ARBA" id="ARBA00004906"/>
    </source>
</evidence>
<dbReference type="InterPro" id="IPR051865">
    <property type="entry name" value="WD-repeat_CDT2_adapter"/>
</dbReference>
<evidence type="ECO:0000256" key="7">
    <source>
        <dbReference type="SAM" id="MobiDB-lite"/>
    </source>
</evidence>
<dbReference type="SUPFAM" id="SSF50978">
    <property type="entry name" value="WD40 repeat-like"/>
    <property type="match status" value="1"/>
</dbReference>
<feature type="repeat" description="WD" evidence="6">
    <location>
        <begin position="120"/>
        <end position="155"/>
    </location>
</feature>
<keyword evidence="2 6" id="KW-0853">WD repeat</keyword>
<feature type="repeat" description="WD" evidence="6">
    <location>
        <begin position="167"/>
        <end position="203"/>
    </location>
</feature>
<organism evidence="8 9">
    <name type="scientific">Bremia lactucae</name>
    <name type="common">Lettuce downy mildew</name>
    <dbReference type="NCBI Taxonomy" id="4779"/>
    <lineage>
        <taxon>Eukaryota</taxon>
        <taxon>Sar</taxon>
        <taxon>Stramenopiles</taxon>
        <taxon>Oomycota</taxon>
        <taxon>Peronosporomycetes</taxon>
        <taxon>Peronosporales</taxon>
        <taxon>Peronosporaceae</taxon>
        <taxon>Bremia</taxon>
    </lineage>
</organism>
<dbReference type="Proteomes" id="UP000294530">
    <property type="component" value="Unassembled WGS sequence"/>
</dbReference>
<dbReference type="PROSITE" id="PS50082">
    <property type="entry name" value="WD_REPEATS_2"/>
    <property type="match status" value="4"/>
</dbReference>
<dbReference type="InterPro" id="IPR015943">
    <property type="entry name" value="WD40/YVTN_repeat-like_dom_sf"/>
</dbReference>
<dbReference type="InterPro" id="IPR036322">
    <property type="entry name" value="WD40_repeat_dom_sf"/>
</dbReference>
<dbReference type="InterPro" id="IPR020472">
    <property type="entry name" value="WD40_PAC1"/>
</dbReference>
<dbReference type="GO" id="GO:0043161">
    <property type="term" value="P:proteasome-mediated ubiquitin-dependent protein catabolic process"/>
    <property type="evidence" value="ECO:0007669"/>
    <property type="project" value="TreeGrafter"/>
</dbReference>
<dbReference type="PANTHER" id="PTHR22852:SF0">
    <property type="entry name" value="DENTICLELESS PROTEIN HOMOLOG"/>
    <property type="match status" value="1"/>
</dbReference>
<dbReference type="GO" id="GO:0005634">
    <property type="term" value="C:nucleus"/>
    <property type="evidence" value="ECO:0007669"/>
    <property type="project" value="TreeGrafter"/>
</dbReference>
<feature type="repeat" description="WD" evidence="6">
    <location>
        <begin position="365"/>
        <end position="386"/>
    </location>
</feature>
<comment type="similarity">
    <text evidence="5">Belongs to the WD repeat cdt2 family.</text>
</comment>
<comment type="pathway">
    <text evidence="1">Protein modification; protein ubiquitination.</text>
</comment>
<dbReference type="AlphaFoldDB" id="A0A976IBM9"/>
<keyword evidence="9" id="KW-1185">Reference proteome</keyword>
<reference evidence="8 9" key="1">
    <citation type="journal article" date="2021" name="Genome Biol.">
        <title>AFLAP: assembly-free linkage analysis pipeline using k-mers from genome sequencing data.</title>
        <authorList>
            <person name="Fletcher K."/>
            <person name="Zhang L."/>
            <person name="Gil J."/>
            <person name="Han R."/>
            <person name="Cavanaugh K."/>
            <person name="Michelmore R."/>
        </authorList>
    </citation>
    <scope>NUCLEOTIDE SEQUENCE [LARGE SCALE GENOMIC DNA]</scope>
    <source>
        <strain evidence="8 9">SF5</strain>
    </source>
</reference>
<dbReference type="PROSITE" id="PS50294">
    <property type="entry name" value="WD_REPEATS_REGION"/>
    <property type="match status" value="3"/>
</dbReference>
<dbReference type="GeneID" id="94345494"/>
<dbReference type="SMART" id="SM00320">
    <property type="entry name" value="WD40"/>
    <property type="match status" value="5"/>
</dbReference>
<protein>
    <submittedName>
        <fullName evidence="8">Uncharacterized protein</fullName>
    </submittedName>
</protein>
<sequence length="575" mass="64639">MPNLVHQLARLQLGPVRERQRLSNRQINAPPININAASMHSQRISIQRSLLASLHCPSHRVLAIRDGPRVVLNRPPGSNVHSRPVFQVSYAHTKGFFVAVDEQGAAGIVHAASGHWQSQWMAHTNAIFDAIWTQNDSHVLTASGDFAIRIWDVENIVSRSSTPVLTLQGHDRSVKCVRQARDQTHVFASGGRDGKVLLWDTRTNGNPIAMLDKVHAEPHLSRDFSQSNRSMPSLKRRRQRGASNIVPSSPSVTCVEFGENGMDLMTAGATNTIVKCWDLRQLRRGNTYAKIPEPIQEFSCSSWEEARHGISSLMLCPGRAGRASQLLVNVLHDSIVVLDLTRTHQARPILRCYGHESSSFYCKSSFSPQGEFIATASADGVVYIWDARLKVMKDEMLAIRRPNFNGEQRLPCVALKGHTSDVNGVAWSSLHDLELASCSDDGTVMCWQTSSERCESSRFKLQASNSTTQRVEYSNWSAFQEQLDGYSYRVQGPKRDSTSQGQNRSRSIDTRFSPKPRKLPDQGLASTQEERLDFRASRQKNRIHFRRRARTIIVRPKRAQRTLVELWGSRTSVYC</sequence>
<gene>
    <name evidence="8" type="ORF">CCR75_001722</name>
</gene>
<evidence type="ECO:0000313" key="8">
    <source>
        <dbReference type="EMBL" id="TDH66148.1"/>
    </source>
</evidence>
<dbReference type="InterPro" id="IPR019775">
    <property type="entry name" value="WD40_repeat_CS"/>
</dbReference>
<evidence type="ECO:0000256" key="5">
    <source>
        <dbReference type="ARBA" id="ARBA00038344"/>
    </source>
</evidence>
<dbReference type="RefSeq" id="XP_067815647.1">
    <property type="nucleotide sequence ID" value="XM_067959823.1"/>
</dbReference>
<evidence type="ECO:0000256" key="3">
    <source>
        <dbReference type="ARBA" id="ARBA00022737"/>
    </source>
</evidence>
<dbReference type="Gene3D" id="2.130.10.10">
    <property type="entry name" value="YVTN repeat-like/Quinoprotein amine dehydrogenase"/>
    <property type="match status" value="2"/>
</dbReference>
<dbReference type="Pfam" id="PF00400">
    <property type="entry name" value="WD40"/>
    <property type="match status" value="4"/>
</dbReference>
<keyword evidence="4" id="KW-0833">Ubl conjugation pathway</keyword>
<keyword evidence="3" id="KW-0677">Repeat</keyword>
<evidence type="ECO:0000256" key="6">
    <source>
        <dbReference type="PROSITE-ProRule" id="PRU00221"/>
    </source>
</evidence>
<evidence type="ECO:0000256" key="4">
    <source>
        <dbReference type="ARBA" id="ARBA00022786"/>
    </source>
</evidence>
<feature type="region of interest" description="Disordered" evidence="7">
    <location>
        <begin position="221"/>
        <end position="246"/>
    </location>
</feature>
<comment type="caution">
    <text evidence="8">The sequence shown here is derived from an EMBL/GenBank/DDBJ whole genome shotgun (WGS) entry which is preliminary data.</text>
</comment>
<proteinExistence type="inferred from homology"/>